<comment type="caution">
    <text evidence="2">The sequence shown here is derived from an EMBL/GenBank/DDBJ whole genome shotgun (WGS) entry which is preliminary data.</text>
</comment>
<keyword evidence="1" id="KW-1133">Transmembrane helix</keyword>
<dbReference type="STRING" id="1798664.A3C93_02850"/>
<accession>A0A1G2DCJ1</accession>
<reference evidence="2 3" key="1">
    <citation type="journal article" date="2016" name="Nat. Commun.">
        <title>Thousands of microbial genomes shed light on interconnected biogeochemical processes in an aquifer system.</title>
        <authorList>
            <person name="Anantharaman K."/>
            <person name="Brown C.T."/>
            <person name="Hug L.A."/>
            <person name="Sharon I."/>
            <person name="Castelle C.J."/>
            <person name="Probst A.J."/>
            <person name="Thomas B.C."/>
            <person name="Singh A."/>
            <person name="Wilkins M.J."/>
            <person name="Karaoz U."/>
            <person name="Brodie E.L."/>
            <person name="Williams K.H."/>
            <person name="Hubbard S.S."/>
            <person name="Banfield J.F."/>
        </authorList>
    </citation>
    <scope>NUCLEOTIDE SEQUENCE [LARGE SCALE GENOMIC DNA]</scope>
</reference>
<name>A0A1G2DCJ1_9BACT</name>
<protein>
    <submittedName>
        <fullName evidence="2">Uncharacterized protein</fullName>
    </submittedName>
</protein>
<dbReference type="EMBL" id="MHLO01000049">
    <property type="protein sequence ID" value="OGZ10610.1"/>
    <property type="molecule type" value="Genomic_DNA"/>
</dbReference>
<organism evidence="2 3">
    <name type="scientific">Candidatus Lloydbacteria bacterium RIFCSPHIGHO2_02_FULL_54_17</name>
    <dbReference type="NCBI Taxonomy" id="1798664"/>
    <lineage>
        <taxon>Bacteria</taxon>
        <taxon>Candidatus Lloydiibacteriota</taxon>
    </lineage>
</organism>
<evidence type="ECO:0000313" key="2">
    <source>
        <dbReference type="EMBL" id="OGZ10610.1"/>
    </source>
</evidence>
<feature type="transmembrane region" description="Helical" evidence="1">
    <location>
        <begin position="68"/>
        <end position="86"/>
    </location>
</feature>
<proteinExistence type="predicted"/>
<dbReference type="Proteomes" id="UP000178636">
    <property type="component" value="Unassembled WGS sequence"/>
</dbReference>
<gene>
    <name evidence="2" type="ORF">A3C93_02850</name>
</gene>
<keyword evidence="1" id="KW-0472">Membrane</keyword>
<evidence type="ECO:0000313" key="3">
    <source>
        <dbReference type="Proteomes" id="UP000178636"/>
    </source>
</evidence>
<keyword evidence="1" id="KW-0812">Transmembrane</keyword>
<dbReference type="AlphaFoldDB" id="A0A1G2DCJ1"/>
<feature type="transmembrane region" description="Helical" evidence="1">
    <location>
        <begin position="12"/>
        <end position="32"/>
    </location>
</feature>
<sequence>MLETIALKWATFDPVIALGIFIAYALIDALYAKWTHEITRLDEWRSATTGGIMHVLIAFGVLNYTGNFLYVIPLVAGSWLGTFFYVRHERLRQEMMKKNTDE</sequence>
<evidence type="ECO:0000256" key="1">
    <source>
        <dbReference type="SAM" id="Phobius"/>
    </source>
</evidence>